<proteinExistence type="predicted"/>
<keyword evidence="3 5" id="KW-0067">ATP-binding</keyword>
<evidence type="ECO:0000313" key="6">
    <source>
        <dbReference type="Proteomes" id="UP001603978"/>
    </source>
</evidence>
<dbReference type="EMBL" id="JBICRM010000022">
    <property type="protein sequence ID" value="MFG1707678.1"/>
    <property type="molecule type" value="Genomic_DNA"/>
</dbReference>
<dbReference type="Pfam" id="PF00005">
    <property type="entry name" value="ABC_tran"/>
    <property type="match status" value="1"/>
</dbReference>
<organism evidence="5 6">
    <name type="scientific">Nonomuraea marmarensis</name>
    <dbReference type="NCBI Taxonomy" id="3351344"/>
    <lineage>
        <taxon>Bacteria</taxon>
        <taxon>Bacillati</taxon>
        <taxon>Actinomycetota</taxon>
        <taxon>Actinomycetes</taxon>
        <taxon>Streptosporangiales</taxon>
        <taxon>Streptosporangiaceae</taxon>
        <taxon>Nonomuraea</taxon>
    </lineage>
</organism>
<dbReference type="Gene3D" id="3.40.50.300">
    <property type="entry name" value="P-loop containing nucleotide triphosphate hydrolases"/>
    <property type="match status" value="1"/>
</dbReference>
<evidence type="ECO:0000256" key="1">
    <source>
        <dbReference type="ARBA" id="ARBA00022448"/>
    </source>
</evidence>
<evidence type="ECO:0000256" key="3">
    <source>
        <dbReference type="ARBA" id="ARBA00022840"/>
    </source>
</evidence>
<dbReference type="PANTHER" id="PTHR42939">
    <property type="entry name" value="ABC TRANSPORTER ATP-BINDING PROTEIN ALBC-RELATED"/>
    <property type="match status" value="1"/>
</dbReference>
<gene>
    <name evidence="5" type="ORF">ACFLIM_31190</name>
</gene>
<dbReference type="RefSeq" id="WP_393171534.1">
    <property type="nucleotide sequence ID" value="NZ_JBICRM010000022.1"/>
</dbReference>
<feature type="domain" description="ABC transporter" evidence="4">
    <location>
        <begin position="1"/>
        <end position="216"/>
    </location>
</feature>
<dbReference type="InterPro" id="IPR003439">
    <property type="entry name" value="ABC_transporter-like_ATP-bd"/>
</dbReference>
<keyword evidence="2" id="KW-0547">Nucleotide-binding</keyword>
<keyword evidence="6" id="KW-1185">Reference proteome</keyword>
<comment type="caution">
    <text evidence="5">The sequence shown here is derived from an EMBL/GenBank/DDBJ whole genome shotgun (WGS) entry which is preliminary data.</text>
</comment>
<name>A0ABW7ANI1_9ACTN</name>
<dbReference type="InterPro" id="IPR027417">
    <property type="entry name" value="P-loop_NTPase"/>
</dbReference>
<evidence type="ECO:0000313" key="5">
    <source>
        <dbReference type="EMBL" id="MFG1707678.1"/>
    </source>
</evidence>
<protein>
    <submittedName>
        <fullName evidence="5">ATP-binding cassette domain-containing protein</fullName>
    </submittedName>
</protein>
<accession>A0ABW7ANI1</accession>
<dbReference type="GO" id="GO:0005524">
    <property type="term" value="F:ATP binding"/>
    <property type="evidence" value="ECO:0007669"/>
    <property type="project" value="UniProtKB-KW"/>
</dbReference>
<dbReference type="PANTHER" id="PTHR42939:SF1">
    <property type="entry name" value="ABC TRANSPORTER ATP-BINDING PROTEIN ALBC-RELATED"/>
    <property type="match status" value="1"/>
</dbReference>
<evidence type="ECO:0000259" key="4">
    <source>
        <dbReference type="PROSITE" id="PS50893"/>
    </source>
</evidence>
<dbReference type="InterPro" id="IPR051782">
    <property type="entry name" value="ABC_Transporter_VariousFunc"/>
</dbReference>
<reference evidence="5 6" key="1">
    <citation type="submission" date="2024-10" db="EMBL/GenBank/DDBJ databases">
        <authorList>
            <person name="Topkara A.R."/>
            <person name="Saygin H."/>
        </authorList>
    </citation>
    <scope>NUCLEOTIDE SEQUENCE [LARGE SCALE GENOMIC DNA]</scope>
    <source>
        <strain evidence="5 6">M3C6</strain>
    </source>
</reference>
<dbReference type="InterPro" id="IPR003593">
    <property type="entry name" value="AAA+_ATPase"/>
</dbReference>
<keyword evidence="1" id="KW-0813">Transport</keyword>
<dbReference type="Proteomes" id="UP001603978">
    <property type="component" value="Unassembled WGS sequence"/>
</dbReference>
<dbReference type="SUPFAM" id="SSF52540">
    <property type="entry name" value="P-loop containing nucleoside triphosphate hydrolases"/>
    <property type="match status" value="1"/>
</dbReference>
<dbReference type="PROSITE" id="PS50893">
    <property type="entry name" value="ABC_TRANSPORTER_2"/>
    <property type="match status" value="1"/>
</dbReference>
<dbReference type="SMART" id="SM00382">
    <property type="entry name" value="AAA"/>
    <property type="match status" value="1"/>
</dbReference>
<sequence>MRLSKVSFRYRRREPFVIQDADARLDPGDVIELTGVNGAGKSTLLRLLAGLARPTTGTIADRPPIVGFAPDRFPAGQPFTVTAYLHHMSRVRGGARWEPWAERLNMGHLLGLPLGELSKGSAHKVGLTQALMAEPGLLILDEPFAGLDADTREELPSIATEIVGRGGIVIASDHQGGLRALPAVRHWSVVDGHLKESTTKPLLTDHPAVTSERPQATVAVTLPAAELQHFLARMRGEGYQAEETG</sequence>
<evidence type="ECO:0000256" key="2">
    <source>
        <dbReference type="ARBA" id="ARBA00022741"/>
    </source>
</evidence>